<keyword evidence="2 5" id="KW-0349">Heme</keyword>
<keyword evidence="3 5" id="KW-0479">Metal-binding</keyword>
<evidence type="ECO:0000256" key="5">
    <source>
        <dbReference type="RuleBase" id="RU364112"/>
    </source>
</evidence>
<evidence type="ECO:0000256" key="3">
    <source>
        <dbReference type="ARBA" id="ARBA00022723"/>
    </source>
</evidence>
<feature type="signal peptide" evidence="5">
    <location>
        <begin position="1"/>
        <end position="21"/>
    </location>
</feature>
<evidence type="ECO:0000256" key="4">
    <source>
        <dbReference type="ARBA" id="ARBA00023004"/>
    </source>
</evidence>
<dbReference type="AlphaFoldDB" id="A0A7W7ZTP9"/>
<keyword evidence="4 5" id="KW-0408">Iron</keyword>
<gene>
    <name evidence="7" type="ORF">HDF15_004349</name>
</gene>
<keyword evidence="5" id="KW-0472">Membrane</keyword>
<dbReference type="InterPro" id="IPR038297">
    <property type="entry name" value="CcmH/CycL/NrfF/Ccl2_sf"/>
</dbReference>
<dbReference type="Gene3D" id="1.10.8.640">
    <property type="entry name" value="Cytochrome C biogenesis protein"/>
    <property type="match status" value="1"/>
</dbReference>
<feature type="chain" id="PRO_5031599371" description="Cytochrome c-type biogenesis protein" evidence="5">
    <location>
        <begin position="22"/>
        <end position="158"/>
    </location>
</feature>
<protein>
    <recommendedName>
        <fullName evidence="5">Cytochrome c-type biogenesis protein</fullName>
    </recommendedName>
</protein>
<sequence length="158" mass="17222">MSKRLLQVVFVCLLAVTMLGAGTPNSSFDKIGHKLVCQCGCGQILLECNHVGCPVSGPMIDELHAQVATGLPETGVLNWFIGKYGPIVLAEPIRGGFDDVAWIVPCVIFVLATLGVALLIRMWHRRHAQLQPAIPTAIPNTTTDTMRDRIRQDTDFDS</sequence>
<keyword evidence="5" id="KW-1133">Transmembrane helix</keyword>
<accession>A0A7W7ZTP9</accession>
<proteinExistence type="inferred from homology"/>
<feature type="transmembrane region" description="Helical" evidence="5">
    <location>
        <begin position="100"/>
        <end position="120"/>
    </location>
</feature>
<evidence type="ECO:0000259" key="6">
    <source>
        <dbReference type="Pfam" id="PF03918"/>
    </source>
</evidence>
<evidence type="ECO:0000256" key="2">
    <source>
        <dbReference type="ARBA" id="ARBA00022617"/>
    </source>
</evidence>
<dbReference type="Pfam" id="PF03918">
    <property type="entry name" value="CcmH"/>
    <property type="match status" value="1"/>
</dbReference>
<dbReference type="EMBL" id="JACHIO010000022">
    <property type="protein sequence ID" value="MBB5065979.1"/>
    <property type="molecule type" value="Genomic_DNA"/>
</dbReference>
<comment type="similarity">
    <text evidence="1 5">Belongs to the CcmH/CycL/Ccl2/NrfF family.</text>
</comment>
<evidence type="ECO:0000256" key="1">
    <source>
        <dbReference type="ARBA" id="ARBA00010342"/>
    </source>
</evidence>
<keyword evidence="5" id="KW-0812">Transmembrane</keyword>
<dbReference type="InterPro" id="IPR005616">
    <property type="entry name" value="CcmH/CycL/Ccl2/NrfF_N"/>
</dbReference>
<comment type="caution">
    <text evidence="7">The sequence shown here is derived from an EMBL/GenBank/DDBJ whole genome shotgun (WGS) entry which is preliminary data.</text>
</comment>
<evidence type="ECO:0000313" key="7">
    <source>
        <dbReference type="EMBL" id="MBB5065979.1"/>
    </source>
</evidence>
<organism evidence="7 8">
    <name type="scientific">Granulicella mallensis</name>
    <dbReference type="NCBI Taxonomy" id="940614"/>
    <lineage>
        <taxon>Bacteria</taxon>
        <taxon>Pseudomonadati</taxon>
        <taxon>Acidobacteriota</taxon>
        <taxon>Terriglobia</taxon>
        <taxon>Terriglobales</taxon>
        <taxon>Acidobacteriaceae</taxon>
        <taxon>Granulicella</taxon>
    </lineage>
</organism>
<dbReference type="Proteomes" id="UP000584867">
    <property type="component" value="Unassembled WGS sequence"/>
</dbReference>
<reference evidence="7 8" key="1">
    <citation type="submission" date="2020-08" db="EMBL/GenBank/DDBJ databases">
        <title>Genomic Encyclopedia of Type Strains, Phase IV (KMG-V): Genome sequencing to study the core and pangenomes of soil and plant-associated prokaryotes.</title>
        <authorList>
            <person name="Whitman W."/>
        </authorList>
    </citation>
    <scope>NUCLEOTIDE SEQUENCE [LARGE SCALE GENOMIC DNA]</scope>
    <source>
        <strain evidence="7 8">X5P3</strain>
    </source>
</reference>
<keyword evidence="5" id="KW-0732">Signal</keyword>
<evidence type="ECO:0000313" key="8">
    <source>
        <dbReference type="Proteomes" id="UP000584867"/>
    </source>
</evidence>
<name>A0A7W7ZTP9_9BACT</name>
<feature type="domain" description="CcmH/CycL/Ccl2/NrfF N-terminal" evidence="6">
    <location>
        <begin position="25"/>
        <end position="130"/>
    </location>
</feature>
<comment type="function">
    <text evidence="5">Possible subunit of a heme lyase.</text>
</comment>
<dbReference type="GO" id="GO:0046872">
    <property type="term" value="F:metal ion binding"/>
    <property type="evidence" value="ECO:0007669"/>
    <property type="project" value="UniProtKB-KW"/>
</dbReference>
<dbReference type="RefSeq" id="WP_184259141.1">
    <property type="nucleotide sequence ID" value="NZ_JACHIO010000022.1"/>
</dbReference>